<evidence type="ECO:0000256" key="3">
    <source>
        <dbReference type="ARBA" id="ARBA00022692"/>
    </source>
</evidence>
<comment type="caution">
    <text evidence="8">The sequence shown here is derived from an EMBL/GenBank/DDBJ whole genome shotgun (WGS) entry which is preliminary data.</text>
</comment>
<evidence type="ECO:0000259" key="7">
    <source>
        <dbReference type="Pfam" id="PF12698"/>
    </source>
</evidence>
<evidence type="ECO:0000313" key="8">
    <source>
        <dbReference type="EMBL" id="PJF36220.1"/>
    </source>
</evidence>
<keyword evidence="4 6" id="KW-1133">Transmembrane helix</keyword>
<dbReference type="Pfam" id="PF12698">
    <property type="entry name" value="ABC2_membrane_3"/>
    <property type="match status" value="1"/>
</dbReference>
<evidence type="ECO:0000313" key="9">
    <source>
        <dbReference type="EMBL" id="PJF42359.1"/>
    </source>
</evidence>
<dbReference type="EMBL" id="PGTM01000070">
    <property type="protein sequence ID" value="PJF36220.1"/>
    <property type="molecule type" value="Genomic_DNA"/>
</dbReference>
<dbReference type="InterPro" id="IPR051449">
    <property type="entry name" value="ABC-2_transporter_component"/>
</dbReference>
<accession>A0A2M8PF87</accession>
<feature type="domain" description="ABC-2 type transporter transmembrane" evidence="7">
    <location>
        <begin position="22"/>
        <end position="411"/>
    </location>
</feature>
<feature type="transmembrane region" description="Helical" evidence="6">
    <location>
        <begin position="229"/>
        <end position="250"/>
    </location>
</feature>
<comment type="subcellular location">
    <subcellularLocation>
        <location evidence="1">Cell membrane</location>
        <topology evidence="1">Multi-pass membrane protein</topology>
    </subcellularLocation>
</comment>
<dbReference type="Proteomes" id="UP000229681">
    <property type="component" value="Unassembled WGS sequence"/>
</dbReference>
<dbReference type="Proteomes" id="UP000228947">
    <property type="component" value="Unassembled WGS sequence"/>
</dbReference>
<feature type="transmembrane region" description="Helical" evidence="6">
    <location>
        <begin position="304"/>
        <end position="327"/>
    </location>
</feature>
<dbReference type="EMBL" id="PGTL01000020">
    <property type="protein sequence ID" value="PJF42359.1"/>
    <property type="molecule type" value="Genomic_DNA"/>
</dbReference>
<feature type="transmembrane region" description="Helical" evidence="6">
    <location>
        <begin position="392"/>
        <end position="412"/>
    </location>
</feature>
<proteinExistence type="predicted"/>
<dbReference type="GO" id="GO:0140359">
    <property type="term" value="F:ABC-type transporter activity"/>
    <property type="evidence" value="ECO:0007669"/>
    <property type="project" value="InterPro"/>
</dbReference>
<evidence type="ECO:0000313" key="11">
    <source>
        <dbReference type="Proteomes" id="UP000229681"/>
    </source>
</evidence>
<feature type="transmembrane region" description="Helical" evidence="6">
    <location>
        <begin position="334"/>
        <end position="355"/>
    </location>
</feature>
<evidence type="ECO:0000256" key="4">
    <source>
        <dbReference type="ARBA" id="ARBA00022989"/>
    </source>
</evidence>
<evidence type="ECO:0000256" key="6">
    <source>
        <dbReference type="SAM" id="Phobius"/>
    </source>
</evidence>
<protein>
    <recommendedName>
        <fullName evidence="7">ABC-2 type transporter transmembrane domain-containing protein</fullName>
    </recommendedName>
</protein>
<keyword evidence="5 6" id="KW-0472">Membrane</keyword>
<evidence type="ECO:0000256" key="5">
    <source>
        <dbReference type="ARBA" id="ARBA00023136"/>
    </source>
</evidence>
<dbReference type="PANTHER" id="PTHR30294:SF38">
    <property type="entry name" value="TRANSPORT PERMEASE PROTEIN"/>
    <property type="match status" value="1"/>
</dbReference>
<accession>A0A2M8PXT4</accession>
<dbReference type="PANTHER" id="PTHR30294">
    <property type="entry name" value="MEMBRANE COMPONENT OF ABC TRANSPORTER YHHJ-RELATED"/>
    <property type="match status" value="1"/>
</dbReference>
<keyword evidence="3 6" id="KW-0812">Transmembrane</keyword>
<name>A0A2M8PF87_9CHLR</name>
<gene>
    <name evidence="8" type="ORF">CUN49_06520</name>
    <name evidence="9" type="ORF">CUN50_04410</name>
</gene>
<evidence type="ECO:0000313" key="10">
    <source>
        <dbReference type="Proteomes" id="UP000228947"/>
    </source>
</evidence>
<feature type="transmembrane region" description="Helical" evidence="6">
    <location>
        <begin position="271"/>
        <end position="298"/>
    </location>
</feature>
<keyword evidence="2" id="KW-1003">Cell membrane</keyword>
<dbReference type="GO" id="GO:0005886">
    <property type="term" value="C:plasma membrane"/>
    <property type="evidence" value="ECO:0007669"/>
    <property type="project" value="UniProtKB-SubCell"/>
</dbReference>
<evidence type="ECO:0000256" key="1">
    <source>
        <dbReference type="ARBA" id="ARBA00004651"/>
    </source>
</evidence>
<organism evidence="8 11">
    <name type="scientific">Candidatus Thermofonsia Clade 1 bacterium</name>
    <dbReference type="NCBI Taxonomy" id="2364210"/>
    <lineage>
        <taxon>Bacteria</taxon>
        <taxon>Bacillati</taxon>
        <taxon>Chloroflexota</taxon>
        <taxon>Candidatus Thermofontia</taxon>
        <taxon>Candidatus Thermofonsia Clade 1</taxon>
    </lineage>
</organism>
<dbReference type="AlphaFoldDB" id="A0A2M8PF87"/>
<dbReference type="InterPro" id="IPR013525">
    <property type="entry name" value="ABC2_TM"/>
</dbReference>
<sequence length="417" mass="44991">MTMRRILDIALTQLRVQLSERGTWLSSFVVPIFIAVMIGFFTATPIVQTQRIDVLHSGDPLAAQFVALLRQEGAKQVTGVPLFEVCDLSAPQAQSAFCQLDGLSQAESIVAFMRQRLEGRQTLAAITLPSDFSAALSAGQTVKIELRVPSGAFQAVQTAQSYLDAVIARLGGAVAAAQAVKALVSGDQAFYEQLYRQTQAKWAADPLEVRETTNTLNGQLPGTGFGQSIPGIGAMFVLFSATALGQLFAIERQNRTLQRLLSMPLPRAYILTGKLIGQFMLCLLSFGAMFLAGTLIGVRWGDPLGVLAVIFSFTLCATALGLAAAAIARTANQAAGLGFLIPMVMAPLGGAWWPLDLTPPFMQTLGRIVSPIAWSQEAFSKLIYYNATFAEIVPNLLMLLLFTAVFFTFGIVRFRLE</sequence>
<evidence type="ECO:0000256" key="2">
    <source>
        <dbReference type="ARBA" id="ARBA00022475"/>
    </source>
</evidence>
<reference evidence="10 11" key="1">
    <citation type="submission" date="2017-11" db="EMBL/GenBank/DDBJ databases">
        <title>Evolution of Phototrophy in the Chloroflexi Phylum Driven by Horizontal Gene Transfer.</title>
        <authorList>
            <person name="Ward L.M."/>
            <person name="Hemp J."/>
            <person name="Shih P.M."/>
            <person name="Mcglynn S.E."/>
            <person name="Fischer W."/>
        </authorList>
    </citation>
    <scope>NUCLEOTIDE SEQUENCE [LARGE SCALE GENOMIC DNA]</scope>
    <source>
        <strain evidence="9">CP1_1M</strain>
        <strain evidence="8">JP3_13</strain>
    </source>
</reference>
<feature type="transmembrane region" description="Helical" evidence="6">
    <location>
        <begin position="21"/>
        <end position="41"/>
    </location>
</feature>